<evidence type="ECO:0000256" key="4">
    <source>
        <dbReference type="ARBA" id="ARBA00022989"/>
    </source>
</evidence>
<dbReference type="InterPro" id="IPR018076">
    <property type="entry name" value="T2SS_GspF_dom"/>
</dbReference>
<dbReference type="GO" id="GO:0005886">
    <property type="term" value="C:plasma membrane"/>
    <property type="evidence" value="ECO:0007669"/>
    <property type="project" value="UniProtKB-SubCell"/>
</dbReference>
<dbReference type="STRING" id="1348624.GCA_001591545_03391"/>
<evidence type="ECO:0000313" key="8">
    <source>
        <dbReference type="EMBL" id="SQI53396.1"/>
    </source>
</evidence>
<evidence type="ECO:0000256" key="6">
    <source>
        <dbReference type="SAM" id="Phobius"/>
    </source>
</evidence>
<feature type="domain" description="Type II secretion system protein GspF" evidence="7">
    <location>
        <begin position="144"/>
        <end position="268"/>
    </location>
</feature>
<dbReference type="PANTHER" id="PTHR35007">
    <property type="entry name" value="INTEGRAL MEMBRANE PROTEIN-RELATED"/>
    <property type="match status" value="1"/>
</dbReference>
<dbReference type="Gene3D" id="1.20.81.30">
    <property type="entry name" value="Type II secretion system (T2SS), domain F"/>
    <property type="match status" value="1"/>
</dbReference>
<feature type="transmembrane region" description="Helical" evidence="6">
    <location>
        <begin position="252"/>
        <end position="271"/>
    </location>
</feature>
<evidence type="ECO:0000256" key="3">
    <source>
        <dbReference type="ARBA" id="ARBA00022692"/>
    </source>
</evidence>
<dbReference type="RefSeq" id="WP_066144969.1">
    <property type="nucleotide sequence ID" value="NZ_CBCSGM010000007.1"/>
</dbReference>
<reference evidence="8 9" key="1">
    <citation type="submission" date="2018-06" db="EMBL/GenBank/DDBJ databases">
        <authorList>
            <consortium name="Pathogen Informatics"/>
            <person name="Doyle S."/>
        </authorList>
    </citation>
    <scope>NUCLEOTIDE SEQUENCE [LARGE SCALE GENOMIC DNA]</scope>
    <source>
        <strain evidence="8 9">NCTC4824</strain>
    </source>
</reference>
<keyword evidence="4 6" id="KW-1133">Transmembrane helix</keyword>
<evidence type="ECO:0000256" key="2">
    <source>
        <dbReference type="ARBA" id="ARBA00022475"/>
    </source>
</evidence>
<dbReference type="AlphaFoldDB" id="A0A2X4VML2"/>
<accession>A0A2X4VML2</accession>
<comment type="subcellular location">
    <subcellularLocation>
        <location evidence="1">Cell membrane</location>
        <topology evidence="1">Multi-pass membrane protein</topology>
    </subcellularLocation>
</comment>
<evidence type="ECO:0000256" key="1">
    <source>
        <dbReference type="ARBA" id="ARBA00004651"/>
    </source>
</evidence>
<evidence type="ECO:0000259" key="7">
    <source>
        <dbReference type="Pfam" id="PF00482"/>
    </source>
</evidence>
<dbReference type="EMBL" id="LS483476">
    <property type="protein sequence ID" value="SQI53396.1"/>
    <property type="molecule type" value="Genomic_DNA"/>
</dbReference>
<proteinExistence type="predicted"/>
<name>A0A2X4VML2_LEDLE</name>
<keyword evidence="2" id="KW-1003">Cell membrane</keyword>
<sequence>MNNVFLSSGATLFTLCISFYYFFIYRNTKQTNKKVEEWFGNDTDNERKSAILLIGDKYDKSEAAEDLQRKLIQSDIQLKPSEYIGICFLMFAAFLFAGHFLFKLIFIVNLTLAYFVIWFGSKMYLKSRQDKLTERLNQQLPEICRTMSNTMKAGLTIPQGVELVGREMKAPAGPEFKAMVQQLRLGNSFEEVMDHLRDRFASKELNIFVSTVLIQHRVGGNLAEVLGLMAETLEERARVNKEVDTVTAESKFVALILPIMPLMMALMMNLFIDGFLNPLFTKWGLVLFIIFLGMQFLAYLVIRKITQIRV</sequence>
<keyword evidence="9" id="KW-1185">Reference proteome</keyword>
<evidence type="ECO:0000256" key="5">
    <source>
        <dbReference type="ARBA" id="ARBA00023136"/>
    </source>
</evidence>
<keyword evidence="3 6" id="KW-0812">Transmembrane</keyword>
<feature type="transmembrane region" description="Helical" evidence="6">
    <location>
        <begin position="283"/>
        <end position="302"/>
    </location>
</feature>
<protein>
    <submittedName>
        <fullName evidence="8">Flp pilus assembly protein TadB</fullName>
    </submittedName>
</protein>
<organism evidence="8 9">
    <name type="scientific">Lederbergia lenta</name>
    <name type="common">Bacillus lentus</name>
    <dbReference type="NCBI Taxonomy" id="1467"/>
    <lineage>
        <taxon>Bacteria</taxon>
        <taxon>Bacillati</taxon>
        <taxon>Bacillota</taxon>
        <taxon>Bacilli</taxon>
        <taxon>Bacillales</taxon>
        <taxon>Bacillaceae</taxon>
        <taxon>Lederbergia</taxon>
    </lineage>
</organism>
<feature type="transmembrane region" description="Helical" evidence="6">
    <location>
        <begin position="107"/>
        <end position="125"/>
    </location>
</feature>
<evidence type="ECO:0000313" key="9">
    <source>
        <dbReference type="Proteomes" id="UP000249134"/>
    </source>
</evidence>
<dbReference type="Pfam" id="PF00482">
    <property type="entry name" value="T2SSF"/>
    <property type="match status" value="1"/>
</dbReference>
<dbReference type="InterPro" id="IPR042094">
    <property type="entry name" value="T2SS_GspF_sf"/>
</dbReference>
<keyword evidence="5 6" id="KW-0472">Membrane</keyword>
<dbReference type="Proteomes" id="UP000249134">
    <property type="component" value="Chromosome 1"/>
</dbReference>
<feature type="transmembrane region" description="Helical" evidence="6">
    <location>
        <begin position="6"/>
        <end position="24"/>
    </location>
</feature>
<feature type="transmembrane region" description="Helical" evidence="6">
    <location>
        <begin position="83"/>
        <end position="101"/>
    </location>
</feature>
<gene>
    <name evidence="8" type="ORF">NCTC4824_00867</name>
</gene>
<dbReference type="KEGG" id="blen:NCTC4824_00867"/>
<dbReference type="PANTHER" id="PTHR35007:SF1">
    <property type="entry name" value="PILUS ASSEMBLY PROTEIN"/>
    <property type="match status" value="1"/>
</dbReference>